<protein>
    <submittedName>
        <fullName evidence="1">Uncharacterized protein</fullName>
    </submittedName>
</protein>
<gene>
    <name evidence="1" type="ORF">WMO41_10375</name>
</gene>
<proteinExistence type="predicted"/>
<evidence type="ECO:0000313" key="2">
    <source>
        <dbReference type="Proteomes" id="UP001437460"/>
    </source>
</evidence>
<feature type="non-terminal residue" evidence="1">
    <location>
        <position position="64"/>
    </location>
</feature>
<sequence length="64" mass="7071">MIPVYLQGLSLGLAYVAPIGMQNLLDGDHSLWNQTSVQSGNCSVGLRIHCADRMKTWACRQKSH</sequence>
<name>A0ABV1HMK3_9FIRM</name>
<accession>A0ABV1HMK3</accession>
<organism evidence="1 2">
    <name type="scientific">Ventrimonas faecis</name>
    <dbReference type="NCBI Taxonomy" id="3133170"/>
    <lineage>
        <taxon>Bacteria</taxon>
        <taxon>Bacillati</taxon>
        <taxon>Bacillota</taxon>
        <taxon>Clostridia</taxon>
        <taxon>Lachnospirales</taxon>
        <taxon>Lachnospiraceae</taxon>
        <taxon>Ventrimonas</taxon>
    </lineage>
</organism>
<comment type="caution">
    <text evidence="1">The sequence shown here is derived from an EMBL/GenBank/DDBJ whole genome shotgun (WGS) entry which is preliminary data.</text>
</comment>
<reference evidence="1 2" key="1">
    <citation type="submission" date="2024-03" db="EMBL/GenBank/DDBJ databases">
        <title>Human intestinal bacterial collection.</title>
        <authorList>
            <person name="Pauvert C."/>
            <person name="Hitch T.C.A."/>
            <person name="Clavel T."/>
        </authorList>
    </citation>
    <scope>NUCLEOTIDE SEQUENCE [LARGE SCALE GENOMIC DNA]</scope>
    <source>
        <strain evidence="1 2">CLA-AP-H27</strain>
    </source>
</reference>
<dbReference type="EMBL" id="JBBMFJ010000021">
    <property type="protein sequence ID" value="MEQ2563557.1"/>
    <property type="molecule type" value="Genomic_DNA"/>
</dbReference>
<keyword evidence="2" id="KW-1185">Reference proteome</keyword>
<dbReference type="Proteomes" id="UP001437460">
    <property type="component" value="Unassembled WGS sequence"/>
</dbReference>
<evidence type="ECO:0000313" key="1">
    <source>
        <dbReference type="EMBL" id="MEQ2563557.1"/>
    </source>
</evidence>